<dbReference type="Pfam" id="PF05175">
    <property type="entry name" value="MTS"/>
    <property type="match status" value="1"/>
</dbReference>
<dbReference type="InterPro" id="IPR040758">
    <property type="entry name" value="PrmC_N"/>
</dbReference>
<accession>A0ABV8CVM2</accession>
<feature type="domain" description="Release factor glutamine methyltransferase N-terminal" evidence="7">
    <location>
        <begin position="5"/>
        <end position="73"/>
    </location>
</feature>
<protein>
    <recommendedName>
        <fullName evidence="5">Release factor glutamine methyltransferase</fullName>
        <shortName evidence="5">RF MTase</shortName>
        <ecNumber evidence="5">2.1.1.297</ecNumber>
    </recommendedName>
    <alternativeName>
        <fullName evidence="5">N5-glutamine methyltransferase PrmC</fullName>
    </alternativeName>
    <alternativeName>
        <fullName evidence="5">Protein-(glutamine-N5) MTase PrmC</fullName>
    </alternativeName>
    <alternativeName>
        <fullName evidence="5">Protein-glutamine N-methyltransferase PrmC</fullName>
    </alternativeName>
</protein>
<evidence type="ECO:0000256" key="5">
    <source>
        <dbReference type="HAMAP-Rule" id="MF_02126"/>
    </source>
</evidence>
<gene>
    <name evidence="5 8" type="primary">prmC</name>
    <name evidence="8" type="ORF">ACFORF_05795</name>
</gene>
<feature type="binding site" evidence="5">
    <location>
        <position position="181"/>
    </location>
    <ligand>
        <name>S-adenosyl-L-methionine</name>
        <dbReference type="ChEBI" id="CHEBI:59789"/>
    </ligand>
</feature>
<dbReference type="InterPro" id="IPR019874">
    <property type="entry name" value="RF_methyltr_PrmC"/>
</dbReference>
<name>A0ABV8CVM2_9STRE</name>
<dbReference type="PROSITE" id="PS00092">
    <property type="entry name" value="N6_MTASE"/>
    <property type="match status" value="1"/>
</dbReference>
<proteinExistence type="inferred from homology"/>
<dbReference type="RefSeq" id="WP_380426303.1">
    <property type="nucleotide sequence ID" value="NZ_JBHRZV010000045.1"/>
</dbReference>
<dbReference type="InterPro" id="IPR004556">
    <property type="entry name" value="HemK-like"/>
</dbReference>
<comment type="caution">
    <text evidence="8">The sequence shown here is derived from an EMBL/GenBank/DDBJ whole genome shotgun (WGS) entry which is preliminary data.</text>
</comment>
<comment type="caution">
    <text evidence="5">Lacks conserved residue(s) required for the propagation of feature annotation.</text>
</comment>
<sequence length="276" mass="30594">MTYGQLISQLEDRVEAAGEERAALAYVFKESKKWTTTEFVLNLQTPVPESDCELLEQICDQLCQHVPAQHITGKAYFRDLTLAVNEHVLIPRPETEELVELILAENSGADLTVLDIGTGSGAIALALKKARPNWQVTASDLSSKALAIAQKNAQTEGLDVTFVQSDVYENLAGQYDLIVSNPPYIAYADEDEVGQNVLLHEPHSALFADKDGYAIYEQILADAKAHLTESGKIYFEIGYKQGEGLQELAATYLPYKQVRVLKDAFDKDRMVVLDDK</sequence>
<dbReference type="PANTHER" id="PTHR18895:SF74">
    <property type="entry name" value="MTRF1L RELEASE FACTOR GLUTAMINE METHYLTRANSFERASE"/>
    <property type="match status" value="1"/>
</dbReference>
<dbReference type="EMBL" id="JBHRZV010000045">
    <property type="protein sequence ID" value="MFC3928083.1"/>
    <property type="molecule type" value="Genomic_DNA"/>
</dbReference>
<dbReference type="Proteomes" id="UP001595807">
    <property type="component" value="Unassembled WGS sequence"/>
</dbReference>
<organism evidence="8 9">
    <name type="scientific">Streptococcus caprae</name>
    <dbReference type="NCBI Taxonomy" id="1640501"/>
    <lineage>
        <taxon>Bacteria</taxon>
        <taxon>Bacillati</taxon>
        <taxon>Bacillota</taxon>
        <taxon>Bacilli</taxon>
        <taxon>Lactobacillales</taxon>
        <taxon>Streptococcaceae</taxon>
        <taxon>Streptococcus</taxon>
    </lineage>
</organism>
<comment type="catalytic activity">
    <reaction evidence="4 5">
        <text>L-glutaminyl-[peptide chain release factor] + S-adenosyl-L-methionine = N(5)-methyl-L-glutaminyl-[peptide chain release factor] + S-adenosyl-L-homocysteine + H(+)</text>
        <dbReference type="Rhea" id="RHEA:42896"/>
        <dbReference type="Rhea" id="RHEA-COMP:10271"/>
        <dbReference type="Rhea" id="RHEA-COMP:10272"/>
        <dbReference type="ChEBI" id="CHEBI:15378"/>
        <dbReference type="ChEBI" id="CHEBI:30011"/>
        <dbReference type="ChEBI" id="CHEBI:57856"/>
        <dbReference type="ChEBI" id="CHEBI:59789"/>
        <dbReference type="ChEBI" id="CHEBI:61891"/>
        <dbReference type="EC" id="2.1.1.297"/>
    </reaction>
</comment>
<dbReference type="NCBIfam" id="TIGR00536">
    <property type="entry name" value="hemK_fam"/>
    <property type="match status" value="1"/>
</dbReference>
<dbReference type="PANTHER" id="PTHR18895">
    <property type="entry name" value="HEMK METHYLTRANSFERASE"/>
    <property type="match status" value="1"/>
</dbReference>
<keyword evidence="2 5" id="KW-0808">Transferase</keyword>
<dbReference type="InterPro" id="IPR050320">
    <property type="entry name" value="N5-glutamine_MTase"/>
</dbReference>
<evidence type="ECO:0000259" key="6">
    <source>
        <dbReference type="Pfam" id="PF05175"/>
    </source>
</evidence>
<dbReference type="CDD" id="cd02440">
    <property type="entry name" value="AdoMet_MTases"/>
    <property type="match status" value="1"/>
</dbReference>
<comment type="function">
    <text evidence="5">Methylates the class 1 translation termination release factors RF1/PrfA and RF2/PrfB on the glutamine residue of the universally conserved GGQ motif.</text>
</comment>
<evidence type="ECO:0000313" key="9">
    <source>
        <dbReference type="Proteomes" id="UP001595807"/>
    </source>
</evidence>
<feature type="binding site" evidence="5">
    <location>
        <begin position="117"/>
        <end position="121"/>
    </location>
    <ligand>
        <name>S-adenosyl-L-methionine</name>
        <dbReference type="ChEBI" id="CHEBI:59789"/>
    </ligand>
</feature>
<dbReference type="Pfam" id="PF17827">
    <property type="entry name" value="PrmC_N"/>
    <property type="match status" value="1"/>
</dbReference>
<keyword evidence="3 5" id="KW-0949">S-adenosyl-L-methionine</keyword>
<feature type="domain" description="Methyltransferase small" evidence="6">
    <location>
        <begin position="106"/>
        <end position="197"/>
    </location>
</feature>
<evidence type="ECO:0000259" key="7">
    <source>
        <dbReference type="Pfam" id="PF17827"/>
    </source>
</evidence>
<dbReference type="GO" id="GO:0032259">
    <property type="term" value="P:methylation"/>
    <property type="evidence" value="ECO:0007669"/>
    <property type="project" value="UniProtKB-KW"/>
</dbReference>
<dbReference type="Gene3D" id="3.40.50.150">
    <property type="entry name" value="Vaccinia Virus protein VP39"/>
    <property type="match status" value="1"/>
</dbReference>
<keyword evidence="9" id="KW-1185">Reference proteome</keyword>
<feature type="binding site" evidence="5">
    <location>
        <begin position="181"/>
        <end position="184"/>
    </location>
    <ligand>
        <name>substrate</name>
    </ligand>
</feature>
<dbReference type="SUPFAM" id="SSF53335">
    <property type="entry name" value="S-adenosyl-L-methionine-dependent methyltransferases"/>
    <property type="match status" value="1"/>
</dbReference>
<dbReference type="HAMAP" id="MF_02126">
    <property type="entry name" value="RF_methyltr_PrmC"/>
    <property type="match status" value="1"/>
</dbReference>
<evidence type="ECO:0000256" key="2">
    <source>
        <dbReference type="ARBA" id="ARBA00022679"/>
    </source>
</evidence>
<dbReference type="NCBIfam" id="TIGR03534">
    <property type="entry name" value="RF_mod_PrmC"/>
    <property type="match status" value="1"/>
</dbReference>
<evidence type="ECO:0000313" key="8">
    <source>
        <dbReference type="EMBL" id="MFC3928083.1"/>
    </source>
</evidence>
<feature type="binding site" evidence="5">
    <location>
        <position position="140"/>
    </location>
    <ligand>
        <name>S-adenosyl-L-methionine</name>
        <dbReference type="ChEBI" id="CHEBI:59789"/>
    </ligand>
</feature>
<dbReference type="GO" id="GO:0102559">
    <property type="term" value="F:peptide chain release factor N(5)-glutamine methyltransferase activity"/>
    <property type="evidence" value="ECO:0007669"/>
    <property type="project" value="UniProtKB-EC"/>
</dbReference>
<keyword evidence="1 5" id="KW-0489">Methyltransferase</keyword>
<evidence type="ECO:0000256" key="1">
    <source>
        <dbReference type="ARBA" id="ARBA00022603"/>
    </source>
</evidence>
<dbReference type="EC" id="2.1.1.297" evidence="5"/>
<dbReference type="InterPro" id="IPR007848">
    <property type="entry name" value="Small_mtfrase_dom"/>
</dbReference>
<dbReference type="InterPro" id="IPR029063">
    <property type="entry name" value="SAM-dependent_MTases_sf"/>
</dbReference>
<evidence type="ECO:0000256" key="3">
    <source>
        <dbReference type="ARBA" id="ARBA00022691"/>
    </source>
</evidence>
<comment type="similarity">
    <text evidence="5">Belongs to the protein N5-glutamine methyltransferase family. PrmC subfamily.</text>
</comment>
<dbReference type="InterPro" id="IPR002052">
    <property type="entry name" value="DNA_methylase_N6_adenine_CS"/>
</dbReference>
<dbReference type="Gene3D" id="1.10.8.10">
    <property type="entry name" value="DNA helicase RuvA subunit, C-terminal domain"/>
    <property type="match status" value="1"/>
</dbReference>
<evidence type="ECO:0000256" key="4">
    <source>
        <dbReference type="ARBA" id="ARBA00048391"/>
    </source>
</evidence>
<reference evidence="9" key="1">
    <citation type="journal article" date="2019" name="Int. J. Syst. Evol. Microbiol.">
        <title>The Global Catalogue of Microorganisms (GCM) 10K type strain sequencing project: providing services to taxonomists for standard genome sequencing and annotation.</title>
        <authorList>
            <consortium name="The Broad Institute Genomics Platform"/>
            <consortium name="The Broad Institute Genome Sequencing Center for Infectious Disease"/>
            <person name="Wu L."/>
            <person name="Ma J."/>
        </authorList>
    </citation>
    <scope>NUCLEOTIDE SEQUENCE [LARGE SCALE GENOMIC DNA]</scope>
    <source>
        <strain evidence="9">CCUG 67170</strain>
    </source>
</reference>